<dbReference type="GO" id="GO:0008194">
    <property type="term" value="F:UDP-glycosyltransferase activity"/>
    <property type="evidence" value="ECO:0007669"/>
    <property type="project" value="InterPro"/>
</dbReference>
<feature type="transmembrane region" description="Helical" evidence="4">
    <location>
        <begin position="478"/>
        <end position="500"/>
    </location>
</feature>
<dbReference type="Pfam" id="PF00201">
    <property type="entry name" value="UDPGT"/>
    <property type="match status" value="1"/>
</dbReference>
<keyword evidence="5" id="KW-0732">Signal</keyword>
<evidence type="ECO:0000256" key="2">
    <source>
        <dbReference type="ARBA" id="ARBA00022676"/>
    </source>
</evidence>
<feature type="chain" id="PRO_5012746362" evidence="5">
    <location>
        <begin position="20"/>
        <end position="514"/>
    </location>
</feature>
<dbReference type="InterPro" id="IPR050271">
    <property type="entry name" value="UDP-glycosyltransferase"/>
</dbReference>
<reference evidence="6 7" key="1">
    <citation type="submission" date="2015-04" db="EMBL/GenBank/DDBJ databases">
        <authorList>
            <person name="Syromyatnikov M.Y."/>
            <person name="Popov V.N."/>
        </authorList>
    </citation>
    <scope>NUCLEOTIDE SEQUENCE [LARGE SCALE GENOMIC DNA]</scope>
</reference>
<name>A0A1J1IFF9_9DIPT</name>
<keyword evidence="4" id="KW-0812">Transmembrane</keyword>
<accession>A0A1J1IFF9</accession>
<proteinExistence type="inferred from homology"/>
<dbReference type="Gene3D" id="3.40.50.2000">
    <property type="entry name" value="Glycogen Phosphorylase B"/>
    <property type="match status" value="2"/>
</dbReference>
<evidence type="ECO:0000256" key="4">
    <source>
        <dbReference type="SAM" id="Phobius"/>
    </source>
</evidence>
<protein>
    <submittedName>
        <fullName evidence="6">CLUMA_CG011945, isoform A</fullName>
    </submittedName>
</protein>
<dbReference type="Proteomes" id="UP000183832">
    <property type="component" value="Unassembled WGS sequence"/>
</dbReference>
<evidence type="ECO:0000313" key="6">
    <source>
        <dbReference type="EMBL" id="CRK99007.1"/>
    </source>
</evidence>
<evidence type="ECO:0000313" key="7">
    <source>
        <dbReference type="Proteomes" id="UP000183832"/>
    </source>
</evidence>
<keyword evidence="2" id="KW-0328">Glycosyltransferase</keyword>
<organism evidence="6 7">
    <name type="scientific">Clunio marinus</name>
    <dbReference type="NCBI Taxonomy" id="568069"/>
    <lineage>
        <taxon>Eukaryota</taxon>
        <taxon>Metazoa</taxon>
        <taxon>Ecdysozoa</taxon>
        <taxon>Arthropoda</taxon>
        <taxon>Hexapoda</taxon>
        <taxon>Insecta</taxon>
        <taxon>Pterygota</taxon>
        <taxon>Neoptera</taxon>
        <taxon>Endopterygota</taxon>
        <taxon>Diptera</taxon>
        <taxon>Nematocera</taxon>
        <taxon>Chironomoidea</taxon>
        <taxon>Chironomidae</taxon>
        <taxon>Clunio</taxon>
    </lineage>
</organism>
<sequence length="514" mass="59103">MKVISLLVFAFLFVKISESSRILFVFPSPSKSHLIVVKGLSTTLAERGHDVTVVSPFPLDKPMKNYRDINVEIPQDEMEKFNTYVINNPKPNMFKLMPALFSILFKMSDNMFESEEFKKVLDEEKFDLVIIGMFFNNYLLGIGDHFKCPTMILSVTGTMTMLNVLVGNPLAVTSVQHSFFESGNMGTFSSRVANFLLHGSDYGFIALCDYLFKDRYNQYFPSDRYISYEEAKKNISMILVNTHFSQTYIRPFVPAMVEVGGLQIKPTPDKLPEKLEKWLDEASQHGVIFFSLGSNAKTSFLPTYKIEILLKVFSQLKQRVIMKWESDELEGKPNNVLISKWLPQDDILAHPNVRMFISHCGLGSVVEARYHGVPVVSMPLGIDQIKNAENIVNEGWSVKVDFKNLNEKDLFDAIKEILNDPRYNSKAKTLSVLYRDRPTSAREIASYWVEYVIRHRGAPHIRYPGTDLNFWQYNSIDVILFLLIIAYVLFKIFIVVMKMLMSKIFKQKKKSKTN</sequence>
<dbReference type="InterPro" id="IPR002213">
    <property type="entry name" value="UDP_glucos_trans"/>
</dbReference>
<keyword evidence="7" id="KW-1185">Reference proteome</keyword>
<dbReference type="PANTHER" id="PTHR48043:SF159">
    <property type="entry name" value="EG:EG0003.4 PROTEIN-RELATED"/>
    <property type="match status" value="1"/>
</dbReference>
<dbReference type="OrthoDB" id="5835829at2759"/>
<feature type="signal peptide" evidence="5">
    <location>
        <begin position="1"/>
        <end position="19"/>
    </location>
</feature>
<keyword evidence="4" id="KW-0472">Membrane</keyword>
<gene>
    <name evidence="6" type="ORF">CLUMA_CG011945</name>
</gene>
<evidence type="ECO:0000256" key="1">
    <source>
        <dbReference type="ARBA" id="ARBA00009995"/>
    </source>
</evidence>
<dbReference type="PANTHER" id="PTHR48043">
    <property type="entry name" value="EG:EG0003.4 PROTEIN-RELATED"/>
    <property type="match status" value="1"/>
</dbReference>
<dbReference type="AlphaFoldDB" id="A0A1J1IFF9"/>
<evidence type="ECO:0000256" key="5">
    <source>
        <dbReference type="SAM" id="SignalP"/>
    </source>
</evidence>
<dbReference type="FunFam" id="3.40.50.2000:FF:000050">
    <property type="entry name" value="UDP-glucuronosyltransferase"/>
    <property type="match status" value="1"/>
</dbReference>
<dbReference type="SUPFAM" id="SSF53756">
    <property type="entry name" value="UDP-Glycosyltransferase/glycogen phosphorylase"/>
    <property type="match status" value="1"/>
</dbReference>
<comment type="similarity">
    <text evidence="1">Belongs to the UDP-glycosyltransferase family.</text>
</comment>
<dbReference type="CDD" id="cd03784">
    <property type="entry name" value="GT1_Gtf-like"/>
    <property type="match status" value="1"/>
</dbReference>
<evidence type="ECO:0000256" key="3">
    <source>
        <dbReference type="ARBA" id="ARBA00022679"/>
    </source>
</evidence>
<dbReference type="STRING" id="568069.A0A1J1IFF9"/>
<keyword evidence="3" id="KW-0808">Transferase</keyword>
<dbReference type="EMBL" id="CVRI01000048">
    <property type="protein sequence ID" value="CRK99007.1"/>
    <property type="molecule type" value="Genomic_DNA"/>
</dbReference>
<keyword evidence="4" id="KW-1133">Transmembrane helix</keyword>